<dbReference type="WBParaSite" id="nRc.2.0.1.t11734-RA">
    <property type="protein sequence ID" value="nRc.2.0.1.t11734-RA"/>
    <property type="gene ID" value="nRc.2.0.1.g11734"/>
</dbReference>
<evidence type="ECO:0000313" key="2">
    <source>
        <dbReference type="WBParaSite" id="nRc.2.0.1.t11734-RA"/>
    </source>
</evidence>
<reference evidence="2" key="1">
    <citation type="submission" date="2022-11" db="UniProtKB">
        <authorList>
            <consortium name="WormBaseParasite"/>
        </authorList>
    </citation>
    <scope>IDENTIFICATION</scope>
</reference>
<dbReference type="AlphaFoldDB" id="A0A915IC26"/>
<evidence type="ECO:0000313" key="1">
    <source>
        <dbReference type="Proteomes" id="UP000887565"/>
    </source>
</evidence>
<organism evidence="1 2">
    <name type="scientific">Romanomermis culicivorax</name>
    <name type="common">Nematode worm</name>
    <dbReference type="NCBI Taxonomy" id="13658"/>
    <lineage>
        <taxon>Eukaryota</taxon>
        <taxon>Metazoa</taxon>
        <taxon>Ecdysozoa</taxon>
        <taxon>Nematoda</taxon>
        <taxon>Enoplea</taxon>
        <taxon>Dorylaimia</taxon>
        <taxon>Mermithida</taxon>
        <taxon>Mermithoidea</taxon>
        <taxon>Mermithidae</taxon>
        <taxon>Romanomermis</taxon>
    </lineage>
</organism>
<dbReference type="Proteomes" id="UP000887565">
    <property type="component" value="Unplaced"/>
</dbReference>
<protein>
    <submittedName>
        <fullName evidence="2">Uncharacterized protein</fullName>
    </submittedName>
</protein>
<name>A0A915IC26_ROMCU</name>
<accession>A0A915IC26</accession>
<keyword evidence="1" id="KW-1185">Reference proteome</keyword>
<sequence length="71" mass="8016">MEAYNDRMRLLNQEPCNVHGKYVLYWCQSAIRSSYNQGQMAQGATGGMYRYKDASAMVIGSSNSSYNLSTF</sequence>
<proteinExistence type="predicted"/>